<dbReference type="InterPro" id="IPR014030">
    <property type="entry name" value="Ketoacyl_synth_N"/>
</dbReference>
<evidence type="ECO:0000313" key="3">
    <source>
        <dbReference type="Proteomes" id="UP000027463"/>
    </source>
</evidence>
<dbReference type="Pfam" id="PF13723">
    <property type="entry name" value="Ketoacyl-synt_2"/>
    <property type="match status" value="1"/>
</dbReference>
<evidence type="ECO:0000259" key="1">
    <source>
        <dbReference type="Pfam" id="PF13723"/>
    </source>
</evidence>
<protein>
    <recommendedName>
        <fullName evidence="1">Beta-ketoacyl synthase-like N-terminal domain-containing protein</fullName>
    </recommendedName>
</protein>
<keyword evidence="3" id="KW-1185">Reference proteome</keyword>
<feature type="domain" description="Beta-ketoacyl synthase-like N-terminal" evidence="1">
    <location>
        <begin position="50"/>
        <end position="195"/>
    </location>
</feature>
<name>A0ABR4THP1_9PROT</name>
<sequence>MSLLHARISHWAFWEDRDDRAVLKSGTAGHTEIPHTAIPIDDMTGANLARSLKPAWRRRLDLYGRAAAEVLGHTIRDGDNPHIVFASRHGNIDRTLKLLHQVATNETLSPADFSMSVHNALVGVASINWSITQSHTAISAGNDSMIAALTETLCQLTSEDGPVILCYVDLPLPDIYHAEDPDDISGTALAIRFDQPTKPDGKMFWFDPIPDHDPAPMPHRQARAIAACLGASSKTGLNLPGKSGGWAMQPHG</sequence>
<dbReference type="RefSeq" id="WP_051682447.1">
    <property type="nucleotide sequence ID" value="NZ_AUNC01000072.1"/>
</dbReference>
<comment type="caution">
    <text evidence="2">The sequence shown here is derived from an EMBL/GenBank/DDBJ whole genome shotgun (WGS) entry which is preliminary data.</text>
</comment>
<proteinExistence type="predicted"/>
<evidence type="ECO:0000313" key="2">
    <source>
        <dbReference type="EMBL" id="KEO50392.1"/>
    </source>
</evidence>
<reference evidence="2 3" key="1">
    <citation type="submission" date="2013-07" db="EMBL/GenBank/DDBJ databases">
        <title>Thalassospira permensis NBRC 106175 Genome Sequencing.</title>
        <authorList>
            <person name="Lai Q."/>
            <person name="Shao Z."/>
        </authorList>
    </citation>
    <scope>NUCLEOTIDE SEQUENCE [LARGE SCALE GENOMIC DNA]</scope>
    <source>
        <strain evidence="2 3">NBRC 106175</strain>
    </source>
</reference>
<dbReference type="EMBL" id="AUNC01000072">
    <property type="protein sequence ID" value="KEO50392.1"/>
    <property type="molecule type" value="Genomic_DNA"/>
</dbReference>
<accession>A0ABR4THP1</accession>
<organism evidence="2 3">
    <name type="scientific">Thalassospira permensis NBRC 106175</name>
    <dbReference type="NCBI Taxonomy" id="1353532"/>
    <lineage>
        <taxon>Bacteria</taxon>
        <taxon>Pseudomonadati</taxon>
        <taxon>Pseudomonadota</taxon>
        <taxon>Alphaproteobacteria</taxon>
        <taxon>Rhodospirillales</taxon>
        <taxon>Thalassospiraceae</taxon>
        <taxon>Thalassospira</taxon>
    </lineage>
</organism>
<dbReference type="Proteomes" id="UP000027463">
    <property type="component" value="Unassembled WGS sequence"/>
</dbReference>
<gene>
    <name evidence="2" type="ORF">SMB34_10535</name>
</gene>